<feature type="repeat" description="TPR" evidence="1">
    <location>
        <begin position="373"/>
        <end position="406"/>
    </location>
</feature>
<feature type="compositionally biased region" description="Basic and acidic residues" evidence="2">
    <location>
        <begin position="446"/>
        <end position="455"/>
    </location>
</feature>
<dbReference type="PROSITE" id="PS50005">
    <property type="entry name" value="TPR"/>
    <property type="match status" value="1"/>
</dbReference>
<reference evidence="3 4" key="1">
    <citation type="submission" date="2020-02" db="EMBL/GenBank/DDBJ databases">
        <title>Draft Genome Sequence of Verrucosispora sp. Strain CWR15, Isolated from Gulf of Mexico Sponge.</title>
        <authorList>
            <person name="Kennedy S.J."/>
            <person name="Cella E."/>
            <person name="Azarian T."/>
            <person name="Baker B.J."/>
            <person name="Shaw L.N."/>
        </authorList>
    </citation>
    <scope>NUCLEOTIDE SEQUENCE [LARGE SCALE GENOMIC DNA]</scope>
    <source>
        <strain evidence="3 4">CWR15</strain>
    </source>
</reference>
<feature type="region of interest" description="Disordered" evidence="2">
    <location>
        <begin position="427"/>
        <end position="516"/>
    </location>
</feature>
<keyword evidence="1" id="KW-0802">TPR repeat</keyword>
<gene>
    <name evidence="3" type="ORF">ENC19_15890</name>
</gene>
<proteinExistence type="predicted"/>
<dbReference type="SMART" id="SM00028">
    <property type="entry name" value="TPR"/>
    <property type="match status" value="3"/>
</dbReference>
<dbReference type="AlphaFoldDB" id="A0A6M1KYN7"/>
<keyword evidence="4" id="KW-1185">Reference proteome</keyword>
<dbReference type="EMBL" id="SAIY01000005">
    <property type="protein sequence ID" value="NGM14046.1"/>
    <property type="molecule type" value="Genomic_DNA"/>
</dbReference>
<dbReference type="Gene3D" id="1.25.40.10">
    <property type="entry name" value="Tetratricopeptide repeat domain"/>
    <property type="match status" value="2"/>
</dbReference>
<feature type="compositionally biased region" description="Basic residues" evidence="2">
    <location>
        <begin position="456"/>
        <end position="465"/>
    </location>
</feature>
<dbReference type="SUPFAM" id="SSF48452">
    <property type="entry name" value="TPR-like"/>
    <property type="match status" value="2"/>
</dbReference>
<feature type="region of interest" description="Disordered" evidence="2">
    <location>
        <begin position="1"/>
        <end position="28"/>
    </location>
</feature>
<dbReference type="InterPro" id="IPR019734">
    <property type="entry name" value="TPR_rpt"/>
</dbReference>
<accession>A0A6M1KYN7</accession>
<name>A0A6M1KYN7_9ACTN</name>
<feature type="region of interest" description="Disordered" evidence="2">
    <location>
        <begin position="541"/>
        <end position="654"/>
    </location>
</feature>
<evidence type="ECO:0000256" key="2">
    <source>
        <dbReference type="SAM" id="MobiDB-lite"/>
    </source>
</evidence>
<feature type="compositionally biased region" description="Gly residues" evidence="2">
    <location>
        <begin position="610"/>
        <end position="624"/>
    </location>
</feature>
<organism evidence="3 4">
    <name type="scientific">Verrucosispora sioxanthis</name>
    <dbReference type="NCBI Taxonomy" id="2499994"/>
    <lineage>
        <taxon>Bacteria</taxon>
        <taxon>Bacillati</taxon>
        <taxon>Actinomycetota</taxon>
        <taxon>Actinomycetes</taxon>
        <taxon>Micromonosporales</taxon>
        <taxon>Micromonosporaceae</taxon>
        <taxon>Micromonospora</taxon>
    </lineage>
</organism>
<protein>
    <submittedName>
        <fullName evidence="3">Tetratricopeptide repeat protein</fullName>
    </submittedName>
</protein>
<comment type="caution">
    <text evidence="3">The sequence shown here is derived from an EMBL/GenBank/DDBJ whole genome shotgun (WGS) entry which is preliminary data.</text>
</comment>
<dbReference type="Proteomes" id="UP000478148">
    <property type="component" value="Unassembled WGS sequence"/>
</dbReference>
<evidence type="ECO:0000256" key="1">
    <source>
        <dbReference type="PROSITE-ProRule" id="PRU00339"/>
    </source>
</evidence>
<feature type="compositionally biased region" description="Basic and acidic residues" evidence="2">
    <location>
        <begin position="586"/>
        <end position="602"/>
    </location>
</feature>
<evidence type="ECO:0000313" key="3">
    <source>
        <dbReference type="EMBL" id="NGM14046.1"/>
    </source>
</evidence>
<evidence type="ECO:0000313" key="4">
    <source>
        <dbReference type="Proteomes" id="UP000478148"/>
    </source>
</evidence>
<sequence>MPFFRRRRSGSGAPADKGRSTGPSEGGEVTEEMLLGAANWAHELVNTGQLAEADRVLRGLVGHAQALSPSPGSFLVFRLLGQCARIVGRLDDARRAYAMAFEVAAAMPESDGERAVDLRVAAIIGMATVEIADDRLEQAAKLFGMATQLAELVTDKIGLASALSGHAEVLHQQGRDGAEELYRRALAQPGVAGPRRGILLDNLARELFRQGRHDEAIEAAAGAVRLLADSPARYDAYKAMINLATMRREADGGSAGDAFTAAHDLIHDLHSEVDAAHYTTGFRARVERIEAATRERMGADPMALAHPAFREMVAKLDPRIRRDLTIGAPAYFAQRASEDGQRHLLEHRYGEAERSLRTAGELWNQLGAVHALPAVWSSLGLLYTTVGRHDEALALLEQARRTAHEIGDARAEFTALINLCTLLSRDPTRTGMTPVGAGSAGSGADRLPDRADPRREHRRPGHPGLHHGGGGLRLRRDGARRPLPAGLDRHDAARTRPARCGATLRRPGPVGAPTRHTGAELVALGPGGAGRALPGPTCRVARRGDSGGRALSGGRGAGPRRAGRRRAHRRDAAGAPRRLRRLRRAAPGDRRPERGGRLRCDLHAAVCRGRGPGGGVGPGRGGVRAAGTGEVAGAAGGDAGPGDRRRPGRPAGGP</sequence>
<dbReference type="InterPro" id="IPR011990">
    <property type="entry name" value="TPR-like_helical_dom_sf"/>
</dbReference>